<dbReference type="Pfam" id="PF01412">
    <property type="entry name" value="ArfGap"/>
    <property type="match status" value="1"/>
</dbReference>
<dbReference type="InterPro" id="IPR001164">
    <property type="entry name" value="ArfGAP_dom"/>
</dbReference>
<sequence length="245" mass="28146">MVELFNDKIKSLVREPGNNKCMDCNVSNPQWATVTFGVFICLDCASVHRSMGVNTSFVKSVTMDSWTQKEYLFMKFGSNSAFKAFITQHGLLDKDTLEIYVNSTSKKYANKLKEKVFTELGITESEYETSRASMNTHRANSHRNNPNSKSNNTFREVTTQNKFYDTLSVVSSSFIGCMKEIKNKTFEYGGKLGKHVIVPTTNMLRTQKDNLSAIVFKQEKSPEIIEKKKVILFEDYEQEDLRKWD</sequence>
<accession>A0A9P6H0N5</accession>
<dbReference type="PANTHER" id="PTHR45686:SF4">
    <property type="entry name" value="ADP-RIBOSYLATION FACTOR GTPASE ACTIVATING PROTEIN 3, ISOFORM H"/>
    <property type="match status" value="1"/>
</dbReference>
<dbReference type="EMBL" id="SBJO01000037">
    <property type="protein sequence ID" value="KAF9764117.1"/>
    <property type="molecule type" value="Genomic_DNA"/>
</dbReference>
<reference evidence="8 9" key="1">
    <citation type="journal article" date="2020" name="Genome Biol. Evol.">
        <title>Comparative genomics of strictly vertically transmitted, feminizing microsporidia endosymbionts of amphipod crustaceans.</title>
        <authorList>
            <person name="Cormier A."/>
            <person name="Chebbi M.A."/>
            <person name="Giraud I."/>
            <person name="Wattier R."/>
            <person name="Teixeira M."/>
            <person name="Gilbert C."/>
            <person name="Rigaud T."/>
            <person name="Cordaux R."/>
        </authorList>
    </citation>
    <scope>NUCLEOTIDE SEQUENCE [LARGE SCALE GENOMIC DNA]</scope>
    <source>
        <strain evidence="8 9">Ou3-Ou53</strain>
    </source>
</reference>
<evidence type="ECO:0000256" key="5">
    <source>
        <dbReference type="PROSITE-ProRule" id="PRU00288"/>
    </source>
</evidence>
<dbReference type="SUPFAM" id="SSF57863">
    <property type="entry name" value="ArfGap/RecO-like zinc finger"/>
    <property type="match status" value="1"/>
</dbReference>
<dbReference type="InterPro" id="IPR037278">
    <property type="entry name" value="ARFGAP/RecO"/>
</dbReference>
<dbReference type="PROSITE" id="PS50115">
    <property type="entry name" value="ARFGAP"/>
    <property type="match status" value="1"/>
</dbReference>
<evidence type="ECO:0000313" key="9">
    <source>
        <dbReference type="Proteomes" id="UP000740883"/>
    </source>
</evidence>
<evidence type="ECO:0000256" key="2">
    <source>
        <dbReference type="ARBA" id="ARBA00022723"/>
    </source>
</evidence>
<keyword evidence="3 5" id="KW-0863">Zinc-finger</keyword>
<dbReference type="InterPro" id="IPR038508">
    <property type="entry name" value="ArfGAP_dom_sf"/>
</dbReference>
<evidence type="ECO:0000256" key="6">
    <source>
        <dbReference type="SAM" id="MobiDB-lite"/>
    </source>
</evidence>
<evidence type="ECO:0000259" key="7">
    <source>
        <dbReference type="PROSITE" id="PS50115"/>
    </source>
</evidence>
<evidence type="ECO:0000256" key="4">
    <source>
        <dbReference type="ARBA" id="ARBA00022833"/>
    </source>
</evidence>
<dbReference type="AlphaFoldDB" id="A0A9P6H0N5"/>
<keyword evidence="4" id="KW-0862">Zinc</keyword>
<feature type="domain" description="Arf-GAP" evidence="7">
    <location>
        <begin position="6"/>
        <end position="85"/>
    </location>
</feature>
<keyword evidence="9" id="KW-1185">Reference proteome</keyword>
<dbReference type="OrthoDB" id="2193488at2759"/>
<dbReference type="CDD" id="cd08831">
    <property type="entry name" value="ArfGap_ArfGap2_3_like"/>
    <property type="match status" value="1"/>
</dbReference>
<protein>
    <recommendedName>
        <fullName evidence="7">Arf-GAP domain-containing protein</fullName>
    </recommendedName>
</protein>
<dbReference type="GO" id="GO:0000139">
    <property type="term" value="C:Golgi membrane"/>
    <property type="evidence" value="ECO:0007669"/>
    <property type="project" value="GOC"/>
</dbReference>
<name>A0A9P6H0N5_9MICR</name>
<gene>
    <name evidence="8" type="ORF">NGRA_0819</name>
</gene>
<evidence type="ECO:0000256" key="1">
    <source>
        <dbReference type="ARBA" id="ARBA00022468"/>
    </source>
</evidence>
<dbReference type="SMART" id="SM00105">
    <property type="entry name" value="ArfGap"/>
    <property type="match status" value="1"/>
</dbReference>
<keyword evidence="1" id="KW-0343">GTPase activation</keyword>
<dbReference type="PANTHER" id="PTHR45686">
    <property type="entry name" value="ADP-RIBOSYLATION FACTOR GTPASE ACTIVATING PROTEIN 3, ISOFORM H-RELATED"/>
    <property type="match status" value="1"/>
</dbReference>
<dbReference type="GO" id="GO:0048205">
    <property type="term" value="P:COPI coating of Golgi vesicle"/>
    <property type="evidence" value="ECO:0007669"/>
    <property type="project" value="TreeGrafter"/>
</dbReference>
<organism evidence="8 9">
    <name type="scientific">Nosema granulosis</name>
    <dbReference type="NCBI Taxonomy" id="83296"/>
    <lineage>
        <taxon>Eukaryota</taxon>
        <taxon>Fungi</taxon>
        <taxon>Fungi incertae sedis</taxon>
        <taxon>Microsporidia</taxon>
        <taxon>Nosematidae</taxon>
        <taxon>Nosema</taxon>
    </lineage>
</organism>
<evidence type="ECO:0000256" key="3">
    <source>
        <dbReference type="ARBA" id="ARBA00022771"/>
    </source>
</evidence>
<dbReference type="Proteomes" id="UP000740883">
    <property type="component" value="Unassembled WGS sequence"/>
</dbReference>
<dbReference type="GO" id="GO:0005096">
    <property type="term" value="F:GTPase activator activity"/>
    <property type="evidence" value="ECO:0007669"/>
    <property type="project" value="UniProtKB-KW"/>
</dbReference>
<dbReference type="GO" id="GO:0008270">
    <property type="term" value="F:zinc ion binding"/>
    <property type="evidence" value="ECO:0007669"/>
    <property type="project" value="UniProtKB-KW"/>
</dbReference>
<proteinExistence type="predicted"/>
<dbReference type="Gene3D" id="1.10.220.150">
    <property type="entry name" value="Arf GTPase activating protein"/>
    <property type="match status" value="1"/>
</dbReference>
<feature type="region of interest" description="Disordered" evidence="6">
    <location>
        <begin position="135"/>
        <end position="154"/>
    </location>
</feature>
<comment type="caution">
    <text evidence="8">The sequence shown here is derived from an EMBL/GenBank/DDBJ whole genome shotgun (WGS) entry which is preliminary data.</text>
</comment>
<evidence type="ECO:0000313" key="8">
    <source>
        <dbReference type="EMBL" id="KAF9764117.1"/>
    </source>
</evidence>
<keyword evidence="2" id="KW-0479">Metal-binding</keyword>
<dbReference type="PRINTS" id="PR00405">
    <property type="entry name" value="REVINTRACTNG"/>
</dbReference>